<dbReference type="InterPro" id="IPR010730">
    <property type="entry name" value="HET"/>
</dbReference>
<feature type="domain" description="Heterokaryon incompatibility" evidence="2">
    <location>
        <begin position="344"/>
        <end position="495"/>
    </location>
</feature>
<keyword evidence="4" id="KW-1185">Reference proteome</keyword>
<dbReference type="EMBL" id="JAGMWT010000004">
    <property type="protein sequence ID" value="KAH7130128.1"/>
    <property type="molecule type" value="Genomic_DNA"/>
</dbReference>
<feature type="compositionally biased region" description="Polar residues" evidence="1">
    <location>
        <begin position="17"/>
        <end position="26"/>
    </location>
</feature>
<name>A0A9P9IPF3_9PLEO</name>
<dbReference type="Pfam" id="PF06985">
    <property type="entry name" value="HET"/>
    <property type="match status" value="1"/>
</dbReference>
<reference evidence="3" key="1">
    <citation type="journal article" date="2021" name="Nat. Commun.">
        <title>Genetic determinants of endophytism in the Arabidopsis root mycobiome.</title>
        <authorList>
            <person name="Mesny F."/>
            <person name="Miyauchi S."/>
            <person name="Thiergart T."/>
            <person name="Pickel B."/>
            <person name="Atanasova L."/>
            <person name="Karlsson M."/>
            <person name="Huettel B."/>
            <person name="Barry K.W."/>
            <person name="Haridas S."/>
            <person name="Chen C."/>
            <person name="Bauer D."/>
            <person name="Andreopoulos W."/>
            <person name="Pangilinan J."/>
            <person name="LaButti K."/>
            <person name="Riley R."/>
            <person name="Lipzen A."/>
            <person name="Clum A."/>
            <person name="Drula E."/>
            <person name="Henrissat B."/>
            <person name="Kohler A."/>
            <person name="Grigoriev I.V."/>
            <person name="Martin F.M."/>
            <person name="Hacquard S."/>
        </authorList>
    </citation>
    <scope>NUCLEOTIDE SEQUENCE</scope>
    <source>
        <strain evidence="3">MPI-CAGE-CH-0243</strain>
    </source>
</reference>
<dbReference type="Proteomes" id="UP000700596">
    <property type="component" value="Unassembled WGS sequence"/>
</dbReference>
<protein>
    <submittedName>
        <fullName evidence="3">Heterokaryon incompatibility protein-domain-containing protein</fullName>
    </submittedName>
</protein>
<comment type="caution">
    <text evidence="3">The sequence shown here is derived from an EMBL/GenBank/DDBJ whole genome shotgun (WGS) entry which is preliminary data.</text>
</comment>
<dbReference type="AlphaFoldDB" id="A0A9P9IPF3"/>
<gene>
    <name evidence="3" type="ORF">B0J11DRAFT_244833</name>
</gene>
<dbReference type="OrthoDB" id="3691074at2759"/>
<feature type="compositionally biased region" description="Basic residues" evidence="1">
    <location>
        <begin position="1"/>
        <end position="11"/>
    </location>
</feature>
<accession>A0A9P9IPF3</accession>
<organism evidence="3 4">
    <name type="scientific">Dendryphion nanum</name>
    <dbReference type="NCBI Taxonomy" id="256645"/>
    <lineage>
        <taxon>Eukaryota</taxon>
        <taxon>Fungi</taxon>
        <taxon>Dikarya</taxon>
        <taxon>Ascomycota</taxon>
        <taxon>Pezizomycotina</taxon>
        <taxon>Dothideomycetes</taxon>
        <taxon>Pleosporomycetidae</taxon>
        <taxon>Pleosporales</taxon>
        <taxon>Torulaceae</taxon>
        <taxon>Dendryphion</taxon>
    </lineage>
</organism>
<sequence>MKSVFRKIRSKKKEDQANQNASSPSFSHGPAPPISNSQPSTQPALQPVLQQKRTSTIGSEPAQAHQPQPPQPRTKKFHITTSIPPNELSRLLQLPASDFEDDPRDLVKIELPICPVCYNFDPFKAPRDGGAGRPSWAKAEFNISDDIPVSKIKIEKAEELRNTANGGCLYCSMVVASLGAVHPDWETENTFIHIYLASGLPVIVRLDFGATSVVYLGREAMLELGVDIAEGQQMEFTIRVTDSDKEAIEIEIFRSAIPNDILTAGDVALSPLTQHMGYAEEIPSDSGSLECAKFIKENIDICIKHHKCGTGGPLPLLPDRIIWIAANNATGIQLIEPQSIRAPYITLSYCWGPVDANTYLTNAENVSSKREGMNYNDLPPLFQDVVYTARRLGIEYIWIDRLCIIQGANGDFSTQAPKMGEIYGNATLTIATASATTEFDKILTQRERPSYNLNMDVAGLGSLKTRFRRLPYELGTEANGGKYGKMSSRAWIWQERLLAARTIFFTPHAIKFECRHHSIWEGYNKGLTSSSWSNQLDNITHGSWMSLVEEFMRRDITRSSDRLPAMESVMKRIAKSTGWVPLWGLWANALVESLCWDSKMSDKSGIHECKMNPAYYAPTWSWASVDGPISYICAKPDSPVNERDPRTWEVECRSLNEASGLIKLAGRVIFVELQVTIETHEIDPERPASEQQKFWYNYVVKAPGEPQGLPMRQDVALKPQAFAMNGGNFTCAVRVPFGEPLPEKSWKAHCACLLVGASRLRTTVLLLGMSSRVNGAWERVGLIDGFNPSIFGSAQIQLIDIV</sequence>
<evidence type="ECO:0000313" key="3">
    <source>
        <dbReference type="EMBL" id="KAH7130128.1"/>
    </source>
</evidence>
<feature type="compositionally biased region" description="Polar residues" evidence="1">
    <location>
        <begin position="34"/>
        <end position="58"/>
    </location>
</feature>
<evidence type="ECO:0000313" key="4">
    <source>
        <dbReference type="Proteomes" id="UP000700596"/>
    </source>
</evidence>
<feature type="region of interest" description="Disordered" evidence="1">
    <location>
        <begin position="1"/>
        <end position="78"/>
    </location>
</feature>
<evidence type="ECO:0000256" key="1">
    <source>
        <dbReference type="SAM" id="MobiDB-lite"/>
    </source>
</evidence>
<dbReference type="PANTHER" id="PTHR33112:SF16">
    <property type="entry name" value="HETEROKARYON INCOMPATIBILITY DOMAIN-CONTAINING PROTEIN"/>
    <property type="match status" value="1"/>
</dbReference>
<proteinExistence type="predicted"/>
<dbReference type="PANTHER" id="PTHR33112">
    <property type="entry name" value="DOMAIN PROTEIN, PUTATIVE-RELATED"/>
    <property type="match status" value="1"/>
</dbReference>
<evidence type="ECO:0000259" key="2">
    <source>
        <dbReference type="Pfam" id="PF06985"/>
    </source>
</evidence>